<keyword evidence="1" id="KW-0479">Metal-binding</keyword>
<reference evidence="7" key="1">
    <citation type="journal article" date="2010" name="Nat. Biotechnol.">
        <title>Draft genome sequence of the oilseed species Ricinus communis.</title>
        <authorList>
            <person name="Chan A.P."/>
            <person name="Crabtree J."/>
            <person name="Zhao Q."/>
            <person name="Lorenzi H."/>
            <person name="Orvis J."/>
            <person name="Puiu D."/>
            <person name="Melake-Berhan A."/>
            <person name="Jones K.M."/>
            <person name="Redman J."/>
            <person name="Chen G."/>
            <person name="Cahoon E.B."/>
            <person name="Gedil M."/>
            <person name="Stanke M."/>
            <person name="Haas B.J."/>
            <person name="Wortman J.R."/>
            <person name="Fraser-Liggett C.M."/>
            <person name="Ravel J."/>
            <person name="Rabinowicz P.D."/>
        </authorList>
    </citation>
    <scope>NUCLEOTIDE SEQUENCE [LARGE SCALE GENOMIC DNA]</scope>
    <source>
        <strain evidence="7">cv. Hale</strain>
    </source>
</reference>
<evidence type="ECO:0000313" key="6">
    <source>
        <dbReference type="EMBL" id="EEF31053.1"/>
    </source>
</evidence>
<keyword evidence="7" id="KW-1185">Reference proteome</keyword>
<dbReference type="AlphaFoldDB" id="B9SZB1"/>
<dbReference type="Pfam" id="PF06839">
    <property type="entry name" value="Zn_ribbon_GRF"/>
    <property type="match status" value="1"/>
</dbReference>
<dbReference type="PROSITE" id="PS51999">
    <property type="entry name" value="ZF_GRF"/>
    <property type="match status" value="1"/>
</dbReference>
<protein>
    <recommendedName>
        <fullName evidence="5">GRF-type domain-containing protein</fullName>
    </recommendedName>
</protein>
<proteinExistence type="predicted"/>
<evidence type="ECO:0000313" key="7">
    <source>
        <dbReference type="Proteomes" id="UP000008311"/>
    </source>
</evidence>
<organism evidence="6 7">
    <name type="scientific">Ricinus communis</name>
    <name type="common">Castor bean</name>
    <dbReference type="NCBI Taxonomy" id="3988"/>
    <lineage>
        <taxon>Eukaryota</taxon>
        <taxon>Viridiplantae</taxon>
        <taxon>Streptophyta</taxon>
        <taxon>Embryophyta</taxon>
        <taxon>Tracheophyta</taxon>
        <taxon>Spermatophyta</taxon>
        <taxon>Magnoliopsida</taxon>
        <taxon>eudicotyledons</taxon>
        <taxon>Gunneridae</taxon>
        <taxon>Pentapetalae</taxon>
        <taxon>rosids</taxon>
        <taxon>fabids</taxon>
        <taxon>Malpighiales</taxon>
        <taxon>Euphorbiaceae</taxon>
        <taxon>Acalyphoideae</taxon>
        <taxon>Acalypheae</taxon>
        <taxon>Ricinus</taxon>
    </lineage>
</organism>
<feature type="domain" description="GRF-type" evidence="5">
    <location>
        <begin position="1"/>
        <end position="38"/>
    </location>
</feature>
<dbReference type="InterPro" id="IPR010666">
    <property type="entry name" value="Znf_GRF"/>
</dbReference>
<evidence type="ECO:0000256" key="2">
    <source>
        <dbReference type="ARBA" id="ARBA00022771"/>
    </source>
</evidence>
<dbReference type="InParanoid" id="B9SZB1"/>
<sequence>MHAYLLTSIRDDNSARRFYQCYVRKYDDCNFFQWCDPELPPFHKACFVKFKVQKEKLEEQ</sequence>
<dbReference type="EMBL" id="EQ974270">
    <property type="protein sequence ID" value="EEF31053.1"/>
    <property type="molecule type" value="Genomic_DNA"/>
</dbReference>
<evidence type="ECO:0000256" key="3">
    <source>
        <dbReference type="ARBA" id="ARBA00022833"/>
    </source>
</evidence>
<accession>B9SZB1</accession>
<dbReference type="GO" id="GO:0008270">
    <property type="term" value="F:zinc ion binding"/>
    <property type="evidence" value="ECO:0007669"/>
    <property type="project" value="UniProtKB-KW"/>
</dbReference>
<keyword evidence="3" id="KW-0862">Zinc</keyword>
<dbReference type="Proteomes" id="UP000008311">
    <property type="component" value="Unassembled WGS sequence"/>
</dbReference>
<evidence type="ECO:0000256" key="4">
    <source>
        <dbReference type="PROSITE-ProRule" id="PRU01343"/>
    </source>
</evidence>
<gene>
    <name evidence="6" type="ORF">RCOM_0124890</name>
</gene>
<evidence type="ECO:0000259" key="5">
    <source>
        <dbReference type="PROSITE" id="PS51999"/>
    </source>
</evidence>
<keyword evidence="2 4" id="KW-0863">Zinc-finger</keyword>
<evidence type="ECO:0000256" key="1">
    <source>
        <dbReference type="ARBA" id="ARBA00022723"/>
    </source>
</evidence>
<name>B9SZB1_RICCO</name>